<proteinExistence type="inferred from homology"/>
<dbReference type="EMBL" id="JXLP01000010">
    <property type="protein sequence ID" value="KIL78111.1"/>
    <property type="molecule type" value="Genomic_DNA"/>
</dbReference>
<dbReference type="RefSeq" id="WP_041100645.1">
    <property type="nucleotide sequence ID" value="NZ_BSSZ01000007.1"/>
</dbReference>
<keyword evidence="2" id="KW-0175">Coiled coil</keyword>
<dbReference type="PANTHER" id="PTHR31088:SF6">
    <property type="entry name" value="PHAGE SHOCK PROTEIN A"/>
    <property type="match status" value="1"/>
</dbReference>
<keyword evidence="4" id="KW-1185">Reference proteome</keyword>
<name>A0ABR5ATN1_BACBA</name>
<comment type="caution">
    <text evidence="3">The sequence shown here is derived from an EMBL/GenBank/DDBJ whole genome shotgun (WGS) entry which is preliminary data.</text>
</comment>
<evidence type="ECO:0000313" key="4">
    <source>
        <dbReference type="Proteomes" id="UP000031982"/>
    </source>
</evidence>
<evidence type="ECO:0000313" key="3">
    <source>
        <dbReference type="EMBL" id="KIL78111.1"/>
    </source>
</evidence>
<dbReference type="PANTHER" id="PTHR31088">
    <property type="entry name" value="MEMBRANE-ASSOCIATED PROTEIN VIPP1, CHLOROPLASTIC"/>
    <property type="match status" value="1"/>
</dbReference>
<accession>A0ABR5ATN1</accession>
<reference evidence="3 4" key="1">
    <citation type="submission" date="2015-01" db="EMBL/GenBank/DDBJ databases">
        <title>Genome Assembly of Bacillus badius MTCC 1458.</title>
        <authorList>
            <person name="Verma A."/>
            <person name="Khatri I."/>
            <person name="Mual P."/>
            <person name="Subramanian S."/>
            <person name="Krishnamurthi S."/>
        </authorList>
    </citation>
    <scope>NUCLEOTIDE SEQUENCE [LARGE SCALE GENOMIC DNA]</scope>
    <source>
        <strain evidence="3 4">MTCC 1458</strain>
    </source>
</reference>
<dbReference type="Proteomes" id="UP000031982">
    <property type="component" value="Unassembled WGS sequence"/>
</dbReference>
<evidence type="ECO:0000256" key="1">
    <source>
        <dbReference type="ARBA" id="ARBA00043985"/>
    </source>
</evidence>
<dbReference type="Pfam" id="PF04012">
    <property type="entry name" value="PspA_IM30"/>
    <property type="match status" value="1"/>
</dbReference>
<gene>
    <name evidence="3" type="ORF">SD77_0712</name>
</gene>
<organism evidence="3 4">
    <name type="scientific">Bacillus badius</name>
    <dbReference type="NCBI Taxonomy" id="1455"/>
    <lineage>
        <taxon>Bacteria</taxon>
        <taxon>Bacillati</taxon>
        <taxon>Bacillota</taxon>
        <taxon>Bacilli</taxon>
        <taxon>Bacillales</taxon>
        <taxon>Bacillaceae</taxon>
        <taxon>Pseudobacillus</taxon>
    </lineage>
</organism>
<dbReference type="InterPro" id="IPR007157">
    <property type="entry name" value="PspA_VIPP1"/>
</dbReference>
<comment type="similarity">
    <text evidence="1">Belongs to the PspA/Vipp/IM30 family.</text>
</comment>
<feature type="coiled-coil region" evidence="2">
    <location>
        <begin position="32"/>
        <end position="138"/>
    </location>
</feature>
<sequence length="216" mass="25909">MTSIFTKMKRTIEAELFDFVEQKEQKNPIAMLNQYLREAQRETEKTMKLLERQQLLKNEFERERREALRMQDKRLKQAALAAEAGEESLEEFARKEADVYKERADRLQQSELIVSEQIIKLEEKTEEMKHKLKDMNVRRLELMGRENAARAHHSMNKVLNEESGDQYPFGRFEELEQYIDNLEGKVNRKYEMSLMDARLAELERQSYKKEKHTQSM</sequence>
<protein>
    <submittedName>
        <fullName evidence="3">Protein LiaH</fullName>
    </submittedName>
</protein>
<evidence type="ECO:0000256" key="2">
    <source>
        <dbReference type="SAM" id="Coils"/>
    </source>
</evidence>